<dbReference type="EMBL" id="CM055097">
    <property type="protein sequence ID" value="KAJ7552311.1"/>
    <property type="molecule type" value="Genomic_DNA"/>
</dbReference>
<gene>
    <name evidence="1" type="ORF">O6H91_06G049800</name>
</gene>
<dbReference type="Proteomes" id="UP001162992">
    <property type="component" value="Chromosome 6"/>
</dbReference>
<reference evidence="2" key="1">
    <citation type="journal article" date="2024" name="Proc. Natl. Acad. Sci. U.S.A.">
        <title>Extraordinary preservation of gene collinearity over three hundred million years revealed in homosporous lycophytes.</title>
        <authorList>
            <person name="Li C."/>
            <person name="Wickell D."/>
            <person name="Kuo L.Y."/>
            <person name="Chen X."/>
            <person name="Nie B."/>
            <person name="Liao X."/>
            <person name="Peng D."/>
            <person name="Ji J."/>
            <person name="Jenkins J."/>
            <person name="Williams M."/>
            <person name="Shu S."/>
            <person name="Plott C."/>
            <person name="Barry K."/>
            <person name="Rajasekar S."/>
            <person name="Grimwood J."/>
            <person name="Han X."/>
            <person name="Sun S."/>
            <person name="Hou Z."/>
            <person name="He W."/>
            <person name="Dai G."/>
            <person name="Sun C."/>
            <person name="Schmutz J."/>
            <person name="Leebens-Mack J.H."/>
            <person name="Li F.W."/>
            <person name="Wang L."/>
        </authorList>
    </citation>
    <scope>NUCLEOTIDE SEQUENCE [LARGE SCALE GENOMIC DNA]</scope>
    <source>
        <strain evidence="2">cv. PW_Plant_1</strain>
    </source>
</reference>
<comment type="caution">
    <text evidence="1">The sequence shown here is derived from an EMBL/GenBank/DDBJ whole genome shotgun (WGS) entry which is preliminary data.</text>
</comment>
<evidence type="ECO:0000313" key="1">
    <source>
        <dbReference type="EMBL" id="KAJ7552311.1"/>
    </source>
</evidence>
<proteinExistence type="predicted"/>
<protein>
    <submittedName>
        <fullName evidence="1">Uncharacterized protein</fullName>
    </submittedName>
</protein>
<accession>A0ACC2DDK5</accession>
<evidence type="ECO:0000313" key="2">
    <source>
        <dbReference type="Proteomes" id="UP001162992"/>
    </source>
</evidence>
<organism evidence="1 2">
    <name type="scientific">Diphasiastrum complanatum</name>
    <name type="common">Issler's clubmoss</name>
    <name type="synonym">Lycopodium complanatum</name>
    <dbReference type="NCBI Taxonomy" id="34168"/>
    <lineage>
        <taxon>Eukaryota</taxon>
        <taxon>Viridiplantae</taxon>
        <taxon>Streptophyta</taxon>
        <taxon>Embryophyta</taxon>
        <taxon>Tracheophyta</taxon>
        <taxon>Lycopodiopsida</taxon>
        <taxon>Lycopodiales</taxon>
        <taxon>Lycopodiaceae</taxon>
        <taxon>Lycopodioideae</taxon>
        <taxon>Diphasiastrum</taxon>
    </lineage>
</organism>
<name>A0ACC2DDK5_DIPCM</name>
<keyword evidence="2" id="KW-1185">Reference proteome</keyword>
<sequence length="679" mass="75518">MPPNVQSPVRIPKAMAVLDASYGGMGRNFQNFHMREVGRRRIFVQVDTGNVLGLELDRDEKPQSVKKRVQAALCVPTEQSSLVFGDHELQNDLSKVRNDSPLLLARGLQRSSSTPCLSPTSEASKLKDWSRSIEPLGGLDNCSIIKKLIREAIKAIEKRVDPVQAGGGLGGAYFFKNRRGENIALVKPTDEEPFAPNNPKGFVGKVLGQPGLKRSIRVGETGVREVAAYLLDHERFAKVPATALVKANHSIFNVNIDTAVSPRKYDGKPVAKIASFQEFIQHDYDANDHGASCFPVSSVHRIGILDIRILNTDRHAGNILVKNRSDGPRLFEKRHLDVNESAELIPIDHGLCLPETLEDPYFEWLHWPQASVPFSEEELRYISRLDPYKDADMLRGKLPMLREACLRMLILCTTFLKMATSAGLCLADIGAMMSRELCGMDEEASEFETVCILSKLEAEETLADSNLEGEKVLADSSSEKPLFLDQFQFHMELGDSWDGFSDPKVSSNMMLGFSPNSPLQSGYAPCLSPSTLSPRTSMYSCYDSLSLVDKLQPVEEDMLETSAIPIITVPPASYDQPHNQERLGAASSLSYGNGNHQSCGHLKMRRIVNVRGKLTKSASDPTHVLKKTSNANLTFLSDMSEKIWRLFMEYFHELLQDALANWKSKRMNLSQKLGTSCQF</sequence>